<protein>
    <submittedName>
        <fullName evidence="2">Uncharacterized protein</fullName>
    </submittedName>
</protein>
<organism evidence="2 3">
    <name type="scientific">Linum trigynum</name>
    <dbReference type="NCBI Taxonomy" id="586398"/>
    <lineage>
        <taxon>Eukaryota</taxon>
        <taxon>Viridiplantae</taxon>
        <taxon>Streptophyta</taxon>
        <taxon>Embryophyta</taxon>
        <taxon>Tracheophyta</taxon>
        <taxon>Spermatophyta</taxon>
        <taxon>Magnoliopsida</taxon>
        <taxon>eudicotyledons</taxon>
        <taxon>Gunneridae</taxon>
        <taxon>Pentapetalae</taxon>
        <taxon>rosids</taxon>
        <taxon>fabids</taxon>
        <taxon>Malpighiales</taxon>
        <taxon>Linaceae</taxon>
        <taxon>Linum</taxon>
    </lineage>
</organism>
<name>A0AAV2E956_9ROSI</name>
<evidence type="ECO:0000313" key="3">
    <source>
        <dbReference type="Proteomes" id="UP001497516"/>
    </source>
</evidence>
<feature type="region of interest" description="Disordered" evidence="1">
    <location>
        <begin position="1"/>
        <end position="45"/>
    </location>
</feature>
<evidence type="ECO:0000256" key="1">
    <source>
        <dbReference type="SAM" id="MobiDB-lite"/>
    </source>
</evidence>
<dbReference type="Proteomes" id="UP001497516">
    <property type="component" value="Chromosome 4"/>
</dbReference>
<reference evidence="2 3" key="1">
    <citation type="submission" date="2024-04" db="EMBL/GenBank/DDBJ databases">
        <authorList>
            <person name="Fracassetti M."/>
        </authorList>
    </citation>
    <scope>NUCLEOTIDE SEQUENCE [LARGE SCALE GENOMIC DNA]</scope>
</reference>
<evidence type="ECO:0000313" key="2">
    <source>
        <dbReference type="EMBL" id="CAL1382258.1"/>
    </source>
</evidence>
<accession>A0AAV2E956</accession>
<keyword evidence="3" id="KW-1185">Reference proteome</keyword>
<proteinExistence type="predicted"/>
<dbReference type="AlphaFoldDB" id="A0AAV2E956"/>
<gene>
    <name evidence="2" type="ORF">LTRI10_LOCUS23591</name>
</gene>
<dbReference type="EMBL" id="OZ034817">
    <property type="protein sequence ID" value="CAL1382258.1"/>
    <property type="molecule type" value="Genomic_DNA"/>
</dbReference>
<sequence length="110" mass="11372">MAGSAGFALSAKSTGESAPPLLRVVPPSPPLHSSAIAPTGQAGNSIPPPHRLVGLRWCGALLAPNGVARSILLDPAEILRQSPRPLSYPAPYETSNIQLEVATELGLFSK</sequence>